<dbReference type="AlphaFoldDB" id="A0A8C4R476"/>
<dbReference type="SUPFAM" id="SSF52540">
    <property type="entry name" value="P-loop containing nucleoside triphosphate hydrolases"/>
    <property type="match status" value="1"/>
</dbReference>
<dbReference type="CDD" id="cd18791">
    <property type="entry name" value="SF2_C_RHA"/>
    <property type="match status" value="1"/>
</dbReference>
<dbReference type="GO" id="GO:0005524">
    <property type="term" value="F:ATP binding"/>
    <property type="evidence" value="ECO:0007669"/>
    <property type="project" value="UniProtKB-KW"/>
</dbReference>
<keyword evidence="6" id="KW-0067">ATP-binding</keyword>
<dbReference type="InterPro" id="IPR027417">
    <property type="entry name" value="P-loop_NTPase"/>
</dbReference>
<evidence type="ECO:0000256" key="6">
    <source>
        <dbReference type="ARBA" id="ARBA00022840"/>
    </source>
</evidence>
<evidence type="ECO:0000256" key="7">
    <source>
        <dbReference type="ARBA" id="ARBA00047984"/>
    </source>
</evidence>
<feature type="domain" description="Helicase ATP-binding" evidence="8">
    <location>
        <begin position="1"/>
        <end position="153"/>
    </location>
</feature>
<dbReference type="PROSITE" id="PS51194">
    <property type="entry name" value="HELICASE_CTER"/>
    <property type="match status" value="1"/>
</dbReference>
<evidence type="ECO:0000313" key="10">
    <source>
        <dbReference type="Ensembl" id="ENSEBUP00000025070.1"/>
    </source>
</evidence>
<evidence type="ECO:0000256" key="3">
    <source>
        <dbReference type="ARBA" id="ARBA00022741"/>
    </source>
</evidence>
<evidence type="ECO:0000256" key="5">
    <source>
        <dbReference type="ARBA" id="ARBA00022806"/>
    </source>
</evidence>
<dbReference type="Proteomes" id="UP000694388">
    <property type="component" value="Unplaced"/>
</dbReference>
<evidence type="ECO:0000256" key="4">
    <source>
        <dbReference type="ARBA" id="ARBA00022801"/>
    </source>
</evidence>
<evidence type="ECO:0000313" key="11">
    <source>
        <dbReference type="Proteomes" id="UP000694388"/>
    </source>
</evidence>
<proteinExistence type="inferred from homology"/>
<keyword evidence="5" id="KW-0347">Helicase</keyword>
<dbReference type="InterPro" id="IPR014001">
    <property type="entry name" value="Helicase_ATP-bd"/>
</dbReference>
<dbReference type="SMART" id="SM00490">
    <property type="entry name" value="HELICc"/>
    <property type="match status" value="1"/>
</dbReference>
<dbReference type="Gene3D" id="3.40.50.300">
    <property type="entry name" value="P-loop containing nucleotide triphosphate hydrolases"/>
    <property type="match status" value="2"/>
</dbReference>
<accession>A0A8C4R476</accession>
<dbReference type="SMART" id="SM00487">
    <property type="entry name" value="DEXDc"/>
    <property type="match status" value="1"/>
</dbReference>
<dbReference type="FunFam" id="3.40.50.300:FF:000325">
    <property type="entry name" value="ATP-dependent RNA helicase DHX29"/>
    <property type="match status" value="1"/>
</dbReference>
<reference evidence="10" key="2">
    <citation type="submission" date="2025-09" db="UniProtKB">
        <authorList>
            <consortium name="Ensembl"/>
        </authorList>
    </citation>
    <scope>IDENTIFICATION</scope>
</reference>
<dbReference type="OMA" id="PIMFPDF"/>
<dbReference type="GO" id="GO:0003724">
    <property type="term" value="F:RNA helicase activity"/>
    <property type="evidence" value="ECO:0007669"/>
    <property type="project" value="UniProtKB-EC"/>
</dbReference>
<name>A0A8C4R476_EPTBU</name>
<dbReference type="GeneTree" id="ENSGT00940000157286"/>
<protein>
    <recommendedName>
        <fullName evidence="2">RNA helicase</fullName>
        <ecNumber evidence="2">3.6.4.13</ecNumber>
    </recommendedName>
</protein>
<sequence>MLVTKLKETSSFSAGANAVNGMVVCTQPRRISAITLARRVNEELGCPDEPGGQHSLVGYQVRLDRAVSSSTRLLYCTAGVLLRKLQVEPEQHTVTHIVLDEVHERSVQSDFLLLLLRLLRRRRPDLHLLLMSATADCTKFSSYLGHCPVVSVPGRTHPVQSFYLEDVVEACGYTLNSGSSYGVEAAIEEADSLEKIEATQSECQVVPETSEGLDKSQYSARTLNTLNSMNQEKVNPQLIVKLLQHIESTPALCSLNGAVLVFLPGMTDIQELHNLLKQTPVFRNPKRYLIVGLHSALSSREHDAAFAIPLHGVRKIVLSTNIAETGITIPDVVFVVDTGRVKQKCYNEGQQLSVLAETFVSKASAAQRQGRAGRVRPGICYRLYTRAK</sequence>
<dbReference type="FunFam" id="3.40.50.300:FF:001922">
    <property type="entry name" value="DEAH (Asp-Glu-Ala-His) box polypeptide 29"/>
    <property type="match status" value="1"/>
</dbReference>
<dbReference type="EC" id="3.6.4.13" evidence="2"/>
<evidence type="ECO:0000256" key="1">
    <source>
        <dbReference type="ARBA" id="ARBA00008792"/>
    </source>
</evidence>
<evidence type="ECO:0000256" key="2">
    <source>
        <dbReference type="ARBA" id="ARBA00012552"/>
    </source>
</evidence>
<reference evidence="10" key="1">
    <citation type="submission" date="2025-08" db="UniProtKB">
        <authorList>
            <consortium name="Ensembl"/>
        </authorList>
    </citation>
    <scope>IDENTIFICATION</scope>
</reference>
<organism evidence="10 11">
    <name type="scientific">Eptatretus burgeri</name>
    <name type="common">Inshore hagfish</name>
    <dbReference type="NCBI Taxonomy" id="7764"/>
    <lineage>
        <taxon>Eukaryota</taxon>
        <taxon>Metazoa</taxon>
        <taxon>Chordata</taxon>
        <taxon>Craniata</taxon>
        <taxon>Vertebrata</taxon>
        <taxon>Cyclostomata</taxon>
        <taxon>Myxini</taxon>
        <taxon>Myxiniformes</taxon>
        <taxon>Myxinidae</taxon>
        <taxon>Eptatretinae</taxon>
        <taxon>Eptatretus</taxon>
    </lineage>
</organism>
<keyword evidence="4" id="KW-0378">Hydrolase</keyword>
<dbReference type="PANTHER" id="PTHR18934">
    <property type="entry name" value="ATP-DEPENDENT RNA HELICASE"/>
    <property type="match status" value="1"/>
</dbReference>
<feature type="domain" description="Helicase C-terminal" evidence="9">
    <location>
        <begin position="241"/>
        <end position="388"/>
    </location>
</feature>
<keyword evidence="3" id="KW-0547">Nucleotide-binding</keyword>
<evidence type="ECO:0000259" key="9">
    <source>
        <dbReference type="PROSITE" id="PS51194"/>
    </source>
</evidence>
<dbReference type="PROSITE" id="PS51192">
    <property type="entry name" value="HELICASE_ATP_BIND_1"/>
    <property type="match status" value="1"/>
</dbReference>
<dbReference type="Ensembl" id="ENSEBUT00000025648.1">
    <property type="protein sequence ID" value="ENSEBUP00000025070.1"/>
    <property type="gene ID" value="ENSEBUG00000015433.1"/>
</dbReference>
<comment type="similarity">
    <text evidence="1">Belongs to the DEAD box helicase family. DEAH subfamily.</text>
</comment>
<dbReference type="GO" id="GO:0016787">
    <property type="term" value="F:hydrolase activity"/>
    <property type="evidence" value="ECO:0007669"/>
    <property type="project" value="UniProtKB-KW"/>
</dbReference>
<dbReference type="InterPro" id="IPR001650">
    <property type="entry name" value="Helicase_C-like"/>
</dbReference>
<evidence type="ECO:0000259" key="8">
    <source>
        <dbReference type="PROSITE" id="PS51192"/>
    </source>
</evidence>
<dbReference type="PANTHER" id="PTHR18934:SF264">
    <property type="entry name" value="ATP-DEPENDENT RNA HELICASE DHX29"/>
    <property type="match status" value="1"/>
</dbReference>
<dbReference type="GO" id="GO:0003723">
    <property type="term" value="F:RNA binding"/>
    <property type="evidence" value="ECO:0007669"/>
    <property type="project" value="TreeGrafter"/>
</dbReference>
<keyword evidence="11" id="KW-1185">Reference proteome</keyword>
<dbReference type="Pfam" id="PF00271">
    <property type="entry name" value="Helicase_C"/>
    <property type="match status" value="1"/>
</dbReference>
<comment type="catalytic activity">
    <reaction evidence="7">
        <text>ATP + H2O = ADP + phosphate + H(+)</text>
        <dbReference type="Rhea" id="RHEA:13065"/>
        <dbReference type="ChEBI" id="CHEBI:15377"/>
        <dbReference type="ChEBI" id="CHEBI:15378"/>
        <dbReference type="ChEBI" id="CHEBI:30616"/>
        <dbReference type="ChEBI" id="CHEBI:43474"/>
        <dbReference type="ChEBI" id="CHEBI:456216"/>
        <dbReference type="EC" id="3.6.4.13"/>
    </reaction>
</comment>